<organism evidence="2 3">
    <name type="scientific">Nesterenkonia sedimenti</name>
    <dbReference type="NCBI Taxonomy" id="1463632"/>
    <lineage>
        <taxon>Bacteria</taxon>
        <taxon>Bacillati</taxon>
        <taxon>Actinomycetota</taxon>
        <taxon>Actinomycetes</taxon>
        <taxon>Micrococcales</taxon>
        <taxon>Micrococcaceae</taxon>
        <taxon>Nesterenkonia</taxon>
    </lineage>
</organism>
<evidence type="ECO:0000313" key="3">
    <source>
        <dbReference type="Proteomes" id="UP000523139"/>
    </source>
</evidence>
<evidence type="ECO:0000259" key="1">
    <source>
        <dbReference type="Pfam" id="PF04542"/>
    </source>
</evidence>
<keyword evidence="2" id="KW-0808">Transferase</keyword>
<gene>
    <name evidence="2" type="ORF">HGQ17_00455</name>
</gene>
<dbReference type="GO" id="GO:0032259">
    <property type="term" value="P:methylation"/>
    <property type="evidence" value="ECO:0007669"/>
    <property type="project" value="UniProtKB-KW"/>
</dbReference>
<dbReference type="SUPFAM" id="SSF88946">
    <property type="entry name" value="Sigma2 domain of RNA polymerase sigma factors"/>
    <property type="match status" value="1"/>
</dbReference>
<accession>A0A7X8YCJ3</accession>
<dbReference type="GO" id="GO:0003700">
    <property type="term" value="F:DNA-binding transcription factor activity"/>
    <property type="evidence" value="ECO:0007669"/>
    <property type="project" value="InterPro"/>
</dbReference>
<proteinExistence type="predicted"/>
<evidence type="ECO:0000313" key="2">
    <source>
        <dbReference type="EMBL" id="NLS08500.1"/>
    </source>
</evidence>
<dbReference type="Pfam" id="PF04542">
    <property type="entry name" value="Sigma70_r2"/>
    <property type="match status" value="1"/>
</dbReference>
<dbReference type="InterPro" id="IPR029063">
    <property type="entry name" value="SAM-dependent_MTases_sf"/>
</dbReference>
<protein>
    <submittedName>
        <fullName evidence="2">Methyltransferase domain-containing protein</fullName>
    </submittedName>
</protein>
<dbReference type="EMBL" id="JABAHY010000001">
    <property type="protein sequence ID" value="NLS08500.1"/>
    <property type="molecule type" value="Genomic_DNA"/>
</dbReference>
<dbReference type="PANTHER" id="PTHR47756">
    <property type="entry name" value="BLL6612 PROTEIN-RELATED"/>
    <property type="match status" value="1"/>
</dbReference>
<dbReference type="CDD" id="cd02440">
    <property type="entry name" value="AdoMet_MTases"/>
    <property type="match status" value="1"/>
</dbReference>
<dbReference type="AlphaFoldDB" id="A0A7X8YCJ3"/>
<comment type="caution">
    <text evidence="2">The sequence shown here is derived from an EMBL/GenBank/DDBJ whole genome shotgun (WGS) entry which is preliminary data.</text>
</comment>
<dbReference type="Gene3D" id="1.10.1740.10">
    <property type="match status" value="1"/>
</dbReference>
<dbReference type="PANTHER" id="PTHR47756:SF1">
    <property type="entry name" value="BLL0085 PROTEIN"/>
    <property type="match status" value="1"/>
</dbReference>
<keyword evidence="3" id="KW-1185">Reference proteome</keyword>
<dbReference type="Gene3D" id="3.40.50.150">
    <property type="entry name" value="Vaccinia Virus protein VP39"/>
    <property type="match status" value="1"/>
</dbReference>
<name>A0A7X8YCJ3_9MICC</name>
<feature type="domain" description="RNA polymerase sigma-70 region 2" evidence="1">
    <location>
        <begin position="16"/>
        <end position="76"/>
    </location>
</feature>
<reference evidence="2 3" key="1">
    <citation type="submission" date="2020-04" db="EMBL/GenBank/DDBJ databases">
        <title>Nesterenkonia sp. nov., isolated from marine sediment.</title>
        <authorList>
            <person name="Zhang G."/>
        </authorList>
    </citation>
    <scope>NUCLEOTIDE SEQUENCE [LARGE SCALE GENOMIC DNA]</scope>
    <source>
        <strain evidence="2 3">MY13</strain>
    </source>
</reference>
<dbReference type="InterPro" id="IPR007627">
    <property type="entry name" value="RNA_pol_sigma70_r2"/>
</dbReference>
<keyword evidence="2" id="KW-0489">Methyltransferase</keyword>
<dbReference type="RefSeq" id="WP_168886007.1">
    <property type="nucleotide sequence ID" value="NZ_JABAHY010000001.1"/>
</dbReference>
<dbReference type="Proteomes" id="UP000523139">
    <property type="component" value="Unassembled WGS sequence"/>
</dbReference>
<dbReference type="GO" id="GO:0008168">
    <property type="term" value="F:methyltransferase activity"/>
    <property type="evidence" value="ECO:0007669"/>
    <property type="project" value="UniProtKB-KW"/>
</dbReference>
<dbReference type="InterPro" id="IPR013325">
    <property type="entry name" value="RNA_pol_sigma_r2"/>
</dbReference>
<dbReference type="Pfam" id="PF13489">
    <property type="entry name" value="Methyltransf_23"/>
    <property type="match status" value="1"/>
</dbReference>
<dbReference type="SUPFAM" id="SSF53335">
    <property type="entry name" value="S-adenosyl-L-methionine-dependent methyltransferases"/>
    <property type="match status" value="1"/>
</dbReference>
<dbReference type="GO" id="GO:0006352">
    <property type="term" value="P:DNA-templated transcription initiation"/>
    <property type="evidence" value="ECO:0007669"/>
    <property type="project" value="InterPro"/>
</dbReference>
<sequence>MQTHRVLEDLGADGRSRVLATLAKHFGDLDFAEEMLQEALVQALRIWPERGMPRVPEAWLTTAAKRKGVDAIRRDQAMVLVLGFQDRVSAGEEQTQARLARVYDPLDPDRSDLDAYIELVKDENADQVLDVGCGTGTLAVMLARSGIQVVGFDPAAASVDVARTKTDSNLVEWVIGTAEDVAREPSYLRRFDVATMTANVAQVFLEDADWHATLRSIRQCLKPGGLLAFETRNPEVRAWKNWTKENTWQRVEIEGEGAVEEWKVVTKVDGELVSFESPTIFHSDGQRLVSYSTLRFRTEVVLRQNLEEAGFTTVEFQPLPFAPERSWLITARA</sequence>